<gene>
    <name evidence="2" type="ORF">CBR_g8804</name>
</gene>
<dbReference type="Gramene" id="GBG71385">
    <property type="protein sequence ID" value="GBG71385"/>
    <property type="gene ID" value="CBR_g8804"/>
</dbReference>
<dbReference type="STRING" id="69332.A0A388KMX9"/>
<feature type="compositionally biased region" description="Gly residues" evidence="1">
    <location>
        <begin position="736"/>
        <end position="745"/>
    </location>
</feature>
<keyword evidence="3" id="KW-1185">Reference proteome</keyword>
<reference evidence="2 3" key="1">
    <citation type="journal article" date="2018" name="Cell">
        <title>The Chara Genome: Secondary Complexity and Implications for Plant Terrestrialization.</title>
        <authorList>
            <person name="Nishiyama T."/>
            <person name="Sakayama H."/>
            <person name="Vries J.D."/>
            <person name="Buschmann H."/>
            <person name="Saint-Marcoux D."/>
            <person name="Ullrich K.K."/>
            <person name="Haas F.B."/>
            <person name="Vanderstraeten L."/>
            <person name="Becker D."/>
            <person name="Lang D."/>
            <person name="Vosolsobe S."/>
            <person name="Rombauts S."/>
            <person name="Wilhelmsson P.K.I."/>
            <person name="Janitza P."/>
            <person name="Kern R."/>
            <person name="Heyl A."/>
            <person name="Rumpler F."/>
            <person name="Villalobos L.I.A.C."/>
            <person name="Clay J.M."/>
            <person name="Skokan R."/>
            <person name="Toyoda A."/>
            <person name="Suzuki Y."/>
            <person name="Kagoshima H."/>
            <person name="Schijlen E."/>
            <person name="Tajeshwar N."/>
            <person name="Catarino B."/>
            <person name="Hetherington A.J."/>
            <person name="Saltykova A."/>
            <person name="Bonnot C."/>
            <person name="Breuninger H."/>
            <person name="Symeonidi A."/>
            <person name="Radhakrishnan G.V."/>
            <person name="Van Nieuwerburgh F."/>
            <person name="Deforce D."/>
            <person name="Chang C."/>
            <person name="Karol K.G."/>
            <person name="Hedrich R."/>
            <person name="Ulvskov P."/>
            <person name="Glockner G."/>
            <person name="Delwiche C.F."/>
            <person name="Petrasek J."/>
            <person name="Van de Peer Y."/>
            <person name="Friml J."/>
            <person name="Beilby M."/>
            <person name="Dolan L."/>
            <person name="Kohara Y."/>
            <person name="Sugano S."/>
            <person name="Fujiyama A."/>
            <person name="Delaux P.-M."/>
            <person name="Quint M."/>
            <person name="TheiBen G."/>
            <person name="Hagemann M."/>
            <person name="Harholt J."/>
            <person name="Dunand C."/>
            <person name="Zachgo S."/>
            <person name="Langdale J."/>
            <person name="Maumus F."/>
            <person name="Straeten D.V.D."/>
            <person name="Gould S.B."/>
            <person name="Rensing S.A."/>
        </authorList>
    </citation>
    <scope>NUCLEOTIDE SEQUENCE [LARGE SCALE GENOMIC DNA]</scope>
    <source>
        <strain evidence="2 3">S276</strain>
    </source>
</reference>
<dbReference type="GO" id="GO:0000793">
    <property type="term" value="C:condensed chromosome"/>
    <property type="evidence" value="ECO:0007669"/>
    <property type="project" value="TreeGrafter"/>
</dbReference>
<dbReference type="OrthoDB" id="1918529at2759"/>
<dbReference type="PANTHER" id="PTHR36722:SF1">
    <property type="entry name" value="TYPE 2 DNA TOPOISOMERASE 6 SUBUNIT B-LIKE"/>
    <property type="match status" value="1"/>
</dbReference>
<dbReference type="Proteomes" id="UP000265515">
    <property type="component" value="Unassembled WGS sequence"/>
</dbReference>
<name>A0A388KMX9_CHABU</name>
<evidence type="ECO:0000313" key="3">
    <source>
        <dbReference type="Proteomes" id="UP000265515"/>
    </source>
</evidence>
<dbReference type="GO" id="GO:0007131">
    <property type="term" value="P:reciprocal meiotic recombination"/>
    <property type="evidence" value="ECO:0007669"/>
    <property type="project" value="TreeGrafter"/>
</dbReference>
<evidence type="ECO:0000313" key="2">
    <source>
        <dbReference type="EMBL" id="GBG71385.1"/>
    </source>
</evidence>
<dbReference type="AlphaFoldDB" id="A0A388KMX9"/>
<dbReference type="EMBL" id="BFEA01000145">
    <property type="protein sequence ID" value="GBG71385.1"/>
    <property type="molecule type" value="Genomic_DNA"/>
</dbReference>
<evidence type="ECO:0000256" key="1">
    <source>
        <dbReference type="SAM" id="MobiDB-lite"/>
    </source>
</evidence>
<sequence>MRRGRLVEFHSLPSVLLFCARVQVEDISEVSVVLTTIAEAQGGATWRSAVMEAFDDGRELAVMGQACAKCHRQVRALIRTLLADCFRSCRPGSALDEAKRITITARREEGDDDHLSPAVRLTFADTGRGISDGLMAAHCRRILGETMDCSTPCTVHHTPEVVWNGEILVMTTTIEDAEIRRYAVRVVVDRKMKETIEQDRVGRSQPHSKLQKLRFQSQPEIVQLASLVKPRGAFSGSERSVMLNGRSFEDCVVYLESLCYKLSILNMKVLVELHLHHLPNLPGHETRQRPESSTALGASSHMLVTFAEGIAAPATCTNLERLKTGIEGYLSRRLGSPSDTGADEFNQVECVDQVDDLRRSETSYPSSSKGGGSCSDVLTIASSCSVGNSHGSSRRNASSIGEGDMKVKRDGVLASRWRMGIGGAGFEAGSRRTPWTVHACVIAYLKEVVDINGKQEAEHLSVPDGGSRRSASLFAPSEKGRICAEIIFFSNFAYQILPQSVSKVLQSRVAWEGYGLKVEKNDDGRASLSISSGSSGGGGGDGMELRCELQMRSVATDAISKIELILHQYAPFGVPVSEGEKPSTRTESRLVKQAVEMALDELKTNEPTIFDSMYQAKVRRCIPDLSKCVSSIVLQSTDESFRQECAHLVGFRERDELDRLADFICRRLETVVVSLEEKKRVTRPAPSSSSSSPPPPSIAADSSATSSYSNEGGSFSSRFRSSGPDPMQVPKAEAGMGSGWDGEVGTGAVRAKRRLSSPPPPPPPPSCSRIASDRRGRRITSWSGTPGDDCVCSDRRSGLWDDIGNGQEVSSHVITDARDLDFWS</sequence>
<protein>
    <submittedName>
        <fullName evidence="2">Uncharacterized protein</fullName>
    </submittedName>
</protein>
<organism evidence="2 3">
    <name type="scientific">Chara braunii</name>
    <name type="common">Braun's stonewort</name>
    <dbReference type="NCBI Taxonomy" id="69332"/>
    <lineage>
        <taxon>Eukaryota</taxon>
        <taxon>Viridiplantae</taxon>
        <taxon>Streptophyta</taxon>
        <taxon>Charophyceae</taxon>
        <taxon>Charales</taxon>
        <taxon>Characeae</taxon>
        <taxon>Chara</taxon>
    </lineage>
</organism>
<feature type="compositionally biased region" description="Low complexity" evidence="1">
    <location>
        <begin position="698"/>
        <end position="723"/>
    </location>
</feature>
<accession>A0A388KMX9</accession>
<feature type="region of interest" description="Disordered" evidence="1">
    <location>
        <begin position="678"/>
        <end position="790"/>
    </location>
</feature>
<comment type="caution">
    <text evidence="2">The sequence shown here is derived from an EMBL/GenBank/DDBJ whole genome shotgun (WGS) entry which is preliminary data.</text>
</comment>
<proteinExistence type="predicted"/>
<dbReference type="GO" id="GO:0042138">
    <property type="term" value="P:meiotic DNA double-strand break formation"/>
    <property type="evidence" value="ECO:0007669"/>
    <property type="project" value="InterPro"/>
</dbReference>
<dbReference type="PANTHER" id="PTHR36722">
    <property type="entry name" value="TYPE 2 DNA TOPOISOMERASE 6 SUBUNIT B-LIKE"/>
    <property type="match status" value="1"/>
</dbReference>
<dbReference type="InterPro" id="IPR034566">
    <property type="entry name" value="MTOPVIB_plant"/>
</dbReference>
<feature type="compositionally biased region" description="Pro residues" evidence="1">
    <location>
        <begin position="757"/>
        <end position="766"/>
    </location>
</feature>
<dbReference type="GO" id="GO:0030674">
    <property type="term" value="F:protein-macromolecule adaptor activity"/>
    <property type="evidence" value="ECO:0007669"/>
    <property type="project" value="TreeGrafter"/>
</dbReference>